<dbReference type="InterPro" id="IPR050525">
    <property type="entry name" value="ECM_Assembly_Org"/>
</dbReference>
<dbReference type="SUPFAM" id="SSF53300">
    <property type="entry name" value="vWA-like"/>
    <property type="match status" value="3"/>
</dbReference>
<dbReference type="Pfam" id="PF00092">
    <property type="entry name" value="VWA"/>
    <property type="match status" value="2"/>
</dbReference>
<dbReference type="SMART" id="SM00327">
    <property type="entry name" value="VWA"/>
    <property type="match status" value="1"/>
</dbReference>
<dbReference type="CDD" id="cd00198">
    <property type="entry name" value="vWFA"/>
    <property type="match status" value="1"/>
</dbReference>
<proteinExistence type="predicted"/>
<protein>
    <submittedName>
        <fullName evidence="3">VWFA domain-containing protein</fullName>
    </submittedName>
</protein>
<evidence type="ECO:0000259" key="1">
    <source>
        <dbReference type="PROSITE" id="PS50234"/>
    </source>
</evidence>
<evidence type="ECO:0000313" key="3">
    <source>
        <dbReference type="WBParaSite" id="ALUE_0002060501-mRNA-1"/>
    </source>
</evidence>
<feature type="domain" description="VWFA" evidence="1">
    <location>
        <begin position="520"/>
        <end position="584"/>
    </location>
</feature>
<organism evidence="2 3">
    <name type="scientific">Ascaris lumbricoides</name>
    <name type="common">Giant roundworm</name>
    <dbReference type="NCBI Taxonomy" id="6252"/>
    <lineage>
        <taxon>Eukaryota</taxon>
        <taxon>Metazoa</taxon>
        <taxon>Ecdysozoa</taxon>
        <taxon>Nematoda</taxon>
        <taxon>Chromadorea</taxon>
        <taxon>Rhabditida</taxon>
        <taxon>Spirurina</taxon>
        <taxon>Ascaridomorpha</taxon>
        <taxon>Ascaridoidea</taxon>
        <taxon>Ascarididae</taxon>
        <taxon>Ascaris</taxon>
    </lineage>
</organism>
<dbReference type="InterPro" id="IPR002035">
    <property type="entry name" value="VWF_A"/>
</dbReference>
<dbReference type="Gene3D" id="3.40.50.410">
    <property type="entry name" value="von Willebrand factor, type A domain"/>
    <property type="match status" value="4"/>
</dbReference>
<dbReference type="WBParaSite" id="ALUE_0002060501-mRNA-1">
    <property type="protein sequence ID" value="ALUE_0002060501-mRNA-1"/>
    <property type="gene ID" value="ALUE_0002060501"/>
</dbReference>
<sequence length="611" mass="68863">MNLHRISRSSANILRSVPNTAVYAVTFSAKYSFEELQEFAGDKWRVFVDARSRKFIEDAAHYLSSCPGKKLPESSLEAINQHAIAREVDEVSSCNGTDFFHFCRLLVKSKPAKLAPSSINQPLPAALDLWTCRETWYRQAVALVTFNDNAHVDFGFEKYSSRDDISFALERAENDGGETSAVSDAIDLILLLDKSASMVDDFDSAKKFIEELVKSAPPGDYKSRIRVALVTFNDNAHVDFGFEKYSSRDDISFALERAENDGGETSAVSGLNAAMEEMKANRRNASRLVVVLVSDGGSKDAWELVNTTAKQLHDENAEVYAVTMSDRYFKDELLIYTGNADRVFVRMKGKEKDFATSVDLNRCGPEGDIKKNDEIQQLSVRDVLKELNESSSHILNEDIGVERKPDAGIDNGPDINNLIGETSTPEEITTNFTRIPLPIDSNCQVDLMFIIDRSESVENEFQKQLQFAVDLIPLPIDSNCQVDLMFIIDRSESVENEFQKQLQFAVDLIPLPIDSNCQVDLMFIIDRSESVENEFQKQLQFAVDLVKRMSTSDFASRVRVAAISFYSKAKLEFSFDEFKEQSKLRGLEVESSLKEDDWEQLLDDNANFQSF</sequence>
<dbReference type="PANTHER" id="PTHR24020">
    <property type="entry name" value="COLLAGEN ALPHA"/>
    <property type="match status" value="1"/>
</dbReference>
<feature type="domain" description="VWFA" evidence="1">
    <location>
        <begin position="187"/>
        <end position="378"/>
    </location>
</feature>
<dbReference type="InterPro" id="IPR036465">
    <property type="entry name" value="vWFA_dom_sf"/>
</dbReference>
<dbReference type="PROSITE" id="PS50234">
    <property type="entry name" value="VWFA"/>
    <property type="match status" value="2"/>
</dbReference>
<evidence type="ECO:0000313" key="2">
    <source>
        <dbReference type="Proteomes" id="UP000036681"/>
    </source>
</evidence>
<name>A0A0M3IPC7_ASCLU</name>
<dbReference type="Proteomes" id="UP000036681">
    <property type="component" value="Unplaced"/>
</dbReference>
<dbReference type="PANTHER" id="PTHR24020:SF84">
    <property type="entry name" value="VWFA DOMAIN-CONTAINING PROTEIN"/>
    <property type="match status" value="1"/>
</dbReference>
<dbReference type="AlphaFoldDB" id="A0A0M3IPC7"/>
<accession>A0A0M3IPC7</accession>
<keyword evidence="2" id="KW-1185">Reference proteome</keyword>
<reference evidence="3" key="1">
    <citation type="submission" date="2017-02" db="UniProtKB">
        <authorList>
            <consortium name="WormBaseParasite"/>
        </authorList>
    </citation>
    <scope>IDENTIFICATION</scope>
</reference>